<evidence type="ECO:0000256" key="3">
    <source>
        <dbReference type="ARBA" id="ARBA00022723"/>
    </source>
</evidence>
<dbReference type="CDD" id="cd09873">
    <property type="entry name" value="PIN_Pae0151-like"/>
    <property type="match status" value="1"/>
</dbReference>
<comment type="function">
    <text evidence="6">Toxic component of a toxin-antitoxin (TA) system. An RNase.</text>
</comment>
<evidence type="ECO:0000256" key="4">
    <source>
        <dbReference type="ARBA" id="ARBA00022801"/>
    </source>
</evidence>
<comment type="caution">
    <text evidence="8">The sequence shown here is derived from an EMBL/GenBank/DDBJ whole genome shotgun (WGS) entry which is preliminary data.</text>
</comment>
<keyword evidence="1 6" id="KW-1277">Toxin-antitoxin system</keyword>
<dbReference type="InterPro" id="IPR002716">
    <property type="entry name" value="PIN_dom"/>
</dbReference>
<proteinExistence type="inferred from homology"/>
<dbReference type="HAMAP" id="MF_00265">
    <property type="entry name" value="VapC_Nob1"/>
    <property type="match status" value="1"/>
</dbReference>
<dbReference type="InterPro" id="IPR051619">
    <property type="entry name" value="TypeII_TA_RNase_PINc/VapC"/>
</dbReference>
<keyword evidence="3 6" id="KW-0479">Metal-binding</keyword>
<protein>
    <recommendedName>
        <fullName evidence="6">Ribonuclease VapC</fullName>
        <shortName evidence="6">RNase VapC</shortName>
        <ecNumber evidence="6">3.1.-.-</ecNumber>
    </recommendedName>
    <alternativeName>
        <fullName evidence="6">Toxin VapC</fullName>
    </alternativeName>
</protein>
<comment type="cofactor">
    <cofactor evidence="6">
        <name>Mg(2+)</name>
        <dbReference type="ChEBI" id="CHEBI:18420"/>
    </cofactor>
</comment>
<comment type="similarity">
    <text evidence="6">Belongs to the PINc/VapC protein family.</text>
</comment>
<dbReference type="InterPro" id="IPR022907">
    <property type="entry name" value="VapC_family"/>
</dbReference>
<keyword evidence="5 6" id="KW-0460">Magnesium</keyword>
<dbReference type="Proteomes" id="UP001596122">
    <property type="component" value="Unassembled WGS sequence"/>
</dbReference>
<dbReference type="InterPro" id="IPR044153">
    <property type="entry name" value="PIN_Pae0151-like"/>
</dbReference>
<evidence type="ECO:0000313" key="8">
    <source>
        <dbReference type="EMBL" id="MFC5379426.1"/>
    </source>
</evidence>
<feature type="binding site" evidence="6">
    <location>
        <position position="5"/>
    </location>
    <ligand>
        <name>Mg(2+)</name>
        <dbReference type="ChEBI" id="CHEBI:18420"/>
    </ligand>
</feature>
<keyword evidence="6" id="KW-0800">Toxin</keyword>
<evidence type="ECO:0000256" key="5">
    <source>
        <dbReference type="ARBA" id="ARBA00022842"/>
    </source>
</evidence>
<dbReference type="Pfam" id="PF01850">
    <property type="entry name" value="PIN"/>
    <property type="match status" value="1"/>
</dbReference>
<evidence type="ECO:0000256" key="1">
    <source>
        <dbReference type="ARBA" id="ARBA00022649"/>
    </source>
</evidence>
<dbReference type="PANTHER" id="PTHR35901:SF1">
    <property type="entry name" value="EXONUCLEASE VAPC9"/>
    <property type="match status" value="1"/>
</dbReference>
<sequence length="132" mass="14197">MLVVDAGPLFEVVADTAHAEPTRRIMAAHDDLAAPHLVDAEVLAVIQTQHRRGLLDGSAAARAVADLRSWPAQRWPHGPLLQRAWELRTNVRGYDAMYVALAERLDAALLTADARLAHAAGPRCEVVLVGAG</sequence>
<gene>
    <name evidence="6" type="primary">vapC</name>
    <name evidence="8" type="ORF">ACFPJ6_01350</name>
</gene>
<dbReference type="InterPro" id="IPR029060">
    <property type="entry name" value="PIN-like_dom_sf"/>
</dbReference>
<name>A0ABW0GK01_9MICO</name>
<feature type="binding site" evidence="6">
    <location>
        <position position="95"/>
    </location>
    <ligand>
        <name>Mg(2+)</name>
        <dbReference type="ChEBI" id="CHEBI:18420"/>
    </ligand>
</feature>
<feature type="domain" description="PIN" evidence="7">
    <location>
        <begin position="3"/>
        <end position="121"/>
    </location>
</feature>
<dbReference type="RefSeq" id="WP_340266399.1">
    <property type="nucleotide sequence ID" value="NZ_JBBEOG010000001.1"/>
</dbReference>
<evidence type="ECO:0000313" key="9">
    <source>
        <dbReference type="Proteomes" id="UP001596122"/>
    </source>
</evidence>
<keyword evidence="4 6" id="KW-0378">Hydrolase</keyword>
<evidence type="ECO:0000256" key="2">
    <source>
        <dbReference type="ARBA" id="ARBA00022722"/>
    </source>
</evidence>
<organism evidence="8 9">
    <name type="scientific">Aquipuribacter nitratireducens</name>
    <dbReference type="NCBI Taxonomy" id="650104"/>
    <lineage>
        <taxon>Bacteria</taxon>
        <taxon>Bacillati</taxon>
        <taxon>Actinomycetota</taxon>
        <taxon>Actinomycetes</taxon>
        <taxon>Micrococcales</taxon>
        <taxon>Intrasporangiaceae</taxon>
        <taxon>Aquipuribacter</taxon>
    </lineage>
</organism>
<evidence type="ECO:0000256" key="6">
    <source>
        <dbReference type="HAMAP-Rule" id="MF_00265"/>
    </source>
</evidence>
<keyword evidence="2 6" id="KW-0540">Nuclease</keyword>
<reference evidence="9" key="1">
    <citation type="journal article" date="2019" name="Int. J. Syst. Evol. Microbiol.">
        <title>The Global Catalogue of Microorganisms (GCM) 10K type strain sequencing project: providing services to taxonomists for standard genome sequencing and annotation.</title>
        <authorList>
            <consortium name="The Broad Institute Genomics Platform"/>
            <consortium name="The Broad Institute Genome Sequencing Center for Infectious Disease"/>
            <person name="Wu L."/>
            <person name="Ma J."/>
        </authorList>
    </citation>
    <scope>NUCLEOTIDE SEQUENCE [LARGE SCALE GENOMIC DNA]</scope>
    <source>
        <strain evidence="9">CCUG 43114</strain>
    </source>
</reference>
<evidence type="ECO:0000259" key="7">
    <source>
        <dbReference type="Pfam" id="PF01850"/>
    </source>
</evidence>
<dbReference type="SUPFAM" id="SSF88723">
    <property type="entry name" value="PIN domain-like"/>
    <property type="match status" value="1"/>
</dbReference>
<dbReference type="Gene3D" id="3.40.50.1010">
    <property type="entry name" value="5'-nuclease"/>
    <property type="match status" value="1"/>
</dbReference>
<accession>A0ABW0GK01</accession>
<dbReference type="PANTHER" id="PTHR35901">
    <property type="entry name" value="RIBONUCLEASE VAPC3"/>
    <property type="match status" value="1"/>
</dbReference>
<keyword evidence="9" id="KW-1185">Reference proteome</keyword>
<dbReference type="EMBL" id="JBHSLD010000001">
    <property type="protein sequence ID" value="MFC5379426.1"/>
    <property type="molecule type" value="Genomic_DNA"/>
</dbReference>
<dbReference type="EC" id="3.1.-.-" evidence="6"/>